<name>A0A345PAZ5_9GAMM</name>
<dbReference type="RefSeq" id="WP_114900518.1">
    <property type="nucleotide sequence ID" value="NZ_CP031222.1"/>
</dbReference>
<evidence type="ECO:0000313" key="1">
    <source>
        <dbReference type="EMBL" id="AXI04454.1"/>
    </source>
</evidence>
<keyword evidence="2" id="KW-1185">Reference proteome</keyword>
<evidence type="ECO:0000313" key="2">
    <source>
        <dbReference type="Proteomes" id="UP000253940"/>
    </source>
</evidence>
<dbReference type="AlphaFoldDB" id="A0A345PAZ5"/>
<reference evidence="1 2" key="1">
    <citation type="submission" date="2018-07" db="EMBL/GenBank/DDBJ databases">
        <title>Genome sequencing of Moraxellaceae gen. HYN0046.</title>
        <authorList>
            <person name="Kim M."/>
            <person name="Yi H."/>
        </authorList>
    </citation>
    <scope>NUCLEOTIDE SEQUENCE [LARGE SCALE GENOMIC DNA]</scope>
    <source>
        <strain evidence="1 2">HYN0046</strain>
    </source>
</reference>
<dbReference type="KEGG" id="mbah:HYN46_01680"/>
<sequence length="159" mass="17684">MTKQPSYVDAAVVPLSDLNIVRTEIPDILMEASKQPYKIPNDLSCATLDTDIHALNRVLGSDYDVPKSSEHDWIDQGMDEAGSRAVGALRRTTEGVVPFRSWVRKLTGAERYSKKIASTIAAGITRRAFLKGVRVSMMCPLTIPQIPYRQLNLNQVQLN</sequence>
<proteinExistence type="predicted"/>
<protein>
    <submittedName>
        <fullName evidence="1">Uncharacterized protein</fullName>
    </submittedName>
</protein>
<organism evidence="1 2">
    <name type="scientific">Aquirhabdus parva</name>
    <dbReference type="NCBI Taxonomy" id="2283318"/>
    <lineage>
        <taxon>Bacteria</taxon>
        <taxon>Pseudomonadati</taxon>
        <taxon>Pseudomonadota</taxon>
        <taxon>Gammaproteobacteria</taxon>
        <taxon>Moraxellales</taxon>
        <taxon>Moraxellaceae</taxon>
        <taxon>Aquirhabdus</taxon>
    </lineage>
</organism>
<dbReference type="Proteomes" id="UP000253940">
    <property type="component" value="Chromosome"/>
</dbReference>
<dbReference type="EMBL" id="CP031222">
    <property type="protein sequence ID" value="AXI04454.1"/>
    <property type="molecule type" value="Genomic_DNA"/>
</dbReference>
<accession>A0A345PAZ5</accession>
<gene>
    <name evidence="1" type="ORF">HYN46_01680</name>
</gene>
<dbReference type="OrthoDB" id="8775233at2"/>